<dbReference type="InterPro" id="IPR052971">
    <property type="entry name" value="TRP_calcium_channel"/>
</dbReference>
<dbReference type="Pfam" id="PF23190">
    <property type="entry name" value="LHD_TRPY1"/>
    <property type="match status" value="1"/>
</dbReference>
<sequence length="947" mass="104150">MTRASAAGAASNHNHGRAPSGSLGHGHLEAQQPSRLFEEVRVAILEAREEQTQRQAEVNGDDDGEGGDGEASRLMATIETTPVYPLLQLIRGDVRLTIDTGLTWEELTGHELNFAVVRPLARKYSKLHSPAILYAFLVTRIYFLREADRDLAYQSVNQARASLCEILAIKLLRTFASDGLDLVTALSAPFWPFAGADEDVMSNVHRRGYAEKDPLNESTSTLQLAIYSTAKKFIATPLVQKCVDGIYSGKVVLGNSSAAGHAIIDDSYKKRPVCFYDPATAPFLDHRRLRVPRVRSWLEAANFVAILAAYIVCLGSEGTHEWTAAETIFIIWLIGLAIDELAQVKEHGWSVYVGSLFNVLDSVFCVIGFTWFGIRLAGLITGKAEHTEFAFNVLSLGAILLCPRMASLLVSDNVLLLALRAMVVEFSYFLGLALVFFSGFLWTFWSLSDSSKWTPATIGWLMLRFTFGNTISLEQAQEFSPTFGPWLVVAFTILAQTLLLTILISLLSATFSRVAAHAQEESLFQHSYSTLQGVSSEALFSYFPPLNILCLLIVLPATFFCSPRWVHKVNVFIIRLTHLPILLTIRLVERHDYWTRGVELAAAETKKGLRGHLIERLTTKRRTQFDIIEVAFSEIVAEGEERGDRGRDGSTAAKDSNLSSYDSQYQRRQTQAQDQQQQTSQDSGPKDTPRDHRQLERVVTTDSVKSNRSYPDSPGATIRRARDAFAAVSGKGGNGGRVVIVNAGNGGSGGGGGGQPSGVDLIRQDTFASLFSPSRPQRKGGIRRARTQSPSMRPPQEEGEEDGEGDEDKPAKRRGLWSKRKAAKQAEAGAEADTSASSQRRKEQLNLDDSVERKDYAENEEREDDGDEEASDDDDGNEAGSVGSEDEDSGPSNAAWGDVMLRFLERLDEQAQTTDRIEEMLNRIVASKEGGELSDEKPGDQAGEGGK</sequence>
<dbReference type="RefSeq" id="XP_025363624.1">
    <property type="nucleotide sequence ID" value="XM_025505685.1"/>
</dbReference>
<dbReference type="Proteomes" id="UP000245884">
    <property type="component" value="Unassembled WGS sequence"/>
</dbReference>
<feature type="transmembrane region" description="Helical" evidence="2">
    <location>
        <begin position="322"/>
        <end position="342"/>
    </location>
</feature>
<feature type="compositionally biased region" description="Polar residues" evidence="1">
    <location>
        <begin position="700"/>
        <end position="710"/>
    </location>
</feature>
<protein>
    <recommendedName>
        <fullName evidence="7">Polycystin cation channel PKD1/PKD2 domain-containing protein</fullName>
    </recommendedName>
</protein>
<dbReference type="OrthoDB" id="2373987at2759"/>
<dbReference type="InterPro" id="IPR056336">
    <property type="entry name" value="YVC1_C"/>
</dbReference>
<keyword evidence="2" id="KW-0472">Membrane</keyword>
<feature type="compositionally biased region" description="Acidic residues" evidence="1">
    <location>
        <begin position="59"/>
        <end position="68"/>
    </location>
</feature>
<evidence type="ECO:0000259" key="4">
    <source>
        <dbReference type="Pfam" id="PF23317"/>
    </source>
</evidence>
<feature type="transmembrane region" description="Helical" evidence="2">
    <location>
        <begin position="394"/>
        <end position="419"/>
    </location>
</feature>
<feature type="region of interest" description="Disordered" evidence="1">
    <location>
        <begin position="640"/>
        <end position="717"/>
    </location>
</feature>
<evidence type="ECO:0000259" key="3">
    <source>
        <dbReference type="Pfam" id="PF23190"/>
    </source>
</evidence>
<name>A0A316UUV6_9BASI</name>
<dbReference type="PANTHER" id="PTHR35859:SF6">
    <property type="entry name" value="ION TRANSPORT DOMAIN-CONTAINING PROTEIN"/>
    <property type="match status" value="1"/>
</dbReference>
<dbReference type="AlphaFoldDB" id="A0A316UUV6"/>
<feature type="transmembrane region" description="Helical" evidence="2">
    <location>
        <begin position="483"/>
        <end position="507"/>
    </location>
</feature>
<gene>
    <name evidence="5" type="ORF">BDZ90DRAFT_231015</name>
</gene>
<feature type="transmembrane region" description="Helical" evidence="2">
    <location>
        <begin position="349"/>
        <end position="374"/>
    </location>
</feature>
<feature type="transmembrane region" description="Helical" evidence="2">
    <location>
        <begin position="426"/>
        <end position="445"/>
    </location>
</feature>
<keyword evidence="6" id="KW-1185">Reference proteome</keyword>
<feature type="compositionally biased region" description="Basic residues" evidence="1">
    <location>
        <begin position="776"/>
        <end position="786"/>
    </location>
</feature>
<feature type="region of interest" description="Disordered" evidence="1">
    <location>
        <begin position="746"/>
        <end position="896"/>
    </location>
</feature>
<evidence type="ECO:0008006" key="7">
    <source>
        <dbReference type="Google" id="ProtNLM"/>
    </source>
</evidence>
<keyword evidence="2" id="KW-0812">Transmembrane</keyword>
<dbReference type="Pfam" id="PF23317">
    <property type="entry name" value="YVC1_C"/>
    <property type="match status" value="1"/>
</dbReference>
<feature type="domain" description="YVC1 N-terminal linker helical" evidence="3">
    <location>
        <begin position="90"/>
        <end position="257"/>
    </location>
</feature>
<keyword evidence="2" id="KW-1133">Transmembrane helix</keyword>
<feature type="transmembrane region" description="Helical" evidence="2">
    <location>
        <begin position="546"/>
        <end position="566"/>
    </location>
</feature>
<dbReference type="InterPro" id="IPR056337">
    <property type="entry name" value="LHD_YVC1"/>
</dbReference>
<organism evidence="5 6">
    <name type="scientific">Jaminaea rosea</name>
    <dbReference type="NCBI Taxonomy" id="1569628"/>
    <lineage>
        <taxon>Eukaryota</taxon>
        <taxon>Fungi</taxon>
        <taxon>Dikarya</taxon>
        <taxon>Basidiomycota</taxon>
        <taxon>Ustilaginomycotina</taxon>
        <taxon>Exobasidiomycetes</taxon>
        <taxon>Microstromatales</taxon>
        <taxon>Microstromatales incertae sedis</taxon>
        <taxon>Jaminaea</taxon>
    </lineage>
</organism>
<feature type="compositionally biased region" description="Acidic residues" evidence="1">
    <location>
        <begin position="797"/>
        <end position="807"/>
    </location>
</feature>
<feature type="region of interest" description="Disordered" evidence="1">
    <location>
        <begin position="926"/>
        <end position="947"/>
    </location>
</feature>
<feature type="domain" description="Calcium channel YVC1-like C-terminal transmembrane" evidence="4">
    <location>
        <begin position="305"/>
        <end position="590"/>
    </location>
</feature>
<dbReference type="GeneID" id="37027508"/>
<proteinExistence type="predicted"/>
<feature type="compositionally biased region" description="Gly residues" evidence="1">
    <location>
        <begin position="746"/>
        <end position="756"/>
    </location>
</feature>
<evidence type="ECO:0000313" key="5">
    <source>
        <dbReference type="EMBL" id="PWN29012.1"/>
    </source>
</evidence>
<evidence type="ECO:0000313" key="6">
    <source>
        <dbReference type="Proteomes" id="UP000245884"/>
    </source>
</evidence>
<dbReference type="PANTHER" id="PTHR35859">
    <property type="entry name" value="NONSELECTIVE CATION CHANNEL PROTEIN"/>
    <property type="match status" value="1"/>
</dbReference>
<feature type="compositionally biased region" description="Basic and acidic residues" evidence="1">
    <location>
        <begin position="684"/>
        <end position="696"/>
    </location>
</feature>
<reference evidence="5 6" key="1">
    <citation type="journal article" date="2018" name="Mol. Biol. Evol.">
        <title>Broad Genomic Sampling Reveals a Smut Pathogenic Ancestry of the Fungal Clade Ustilaginomycotina.</title>
        <authorList>
            <person name="Kijpornyongpan T."/>
            <person name="Mondo S.J."/>
            <person name="Barry K."/>
            <person name="Sandor L."/>
            <person name="Lee J."/>
            <person name="Lipzen A."/>
            <person name="Pangilinan J."/>
            <person name="LaButti K."/>
            <person name="Hainaut M."/>
            <person name="Henrissat B."/>
            <person name="Grigoriev I.V."/>
            <person name="Spatafora J.W."/>
            <person name="Aime M.C."/>
        </authorList>
    </citation>
    <scope>NUCLEOTIDE SEQUENCE [LARGE SCALE GENOMIC DNA]</scope>
    <source>
        <strain evidence="5 6">MCA 5214</strain>
    </source>
</reference>
<feature type="transmembrane region" description="Helical" evidence="2">
    <location>
        <begin position="297"/>
        <end position="316"/>
    </location>
</feature>
<feature type="region of interest" description="Disordered" evidence="1">
    <location>
        <begin position="49"/>
        <end position="70"/>
    </location>
</feature>
<evidence type="ECO:0000256" key="1">
    <source>
        <dbReference type="SAM" id="MobiDB-lite"/>
    </source>
</evidence>
<feature type="compositionally biased region" description="Low complexity" evidence="1">
    <location>
        <begin position="1"/>
        <end position="13"/>
    </location>
</feature>
<evidence type="ECO:0000256" key="2">
    <source>
        <dbReference type="SAM" id="Phobius"/>
    </source>
</evidence>
<feature type="compositionally biased region" description="Polar residues" evidence="1">
    <location>
        <begin position="766"/>
        <end position="775"/>
    </location>
</feature>
<feature type="region of interest" description="Disordered" evidence="1">
    <location>
        <begin position="1"/>
        <end position="27"/>
    </location>
</feature>
<feature type="compositionally biased region" description="Basic and acidic residues" evidence="1">
    <location>
        <begin position="840"/>
        <end position="859"/>
    </location>
</feature>
<feature type="compositionally biased region" description="Acidic residues" evidence="1">
    <location>
        <begin position="860"/>
        <end position="877"/>
    </location>
</feature>
<feature type="compositionally biased region" description="Basic residues" evidence="1">
    <location>
        <begin position="811"/>
        <end position="823"/>
    </location>
</feature>
<dbReference type="EMBL" id="KZ819664">
    <property type="protein sequence ID" value="PWN29012.1"/>
    <property type="molecule type" value="Genomic_DNA"/>
</dbReference>
<feature type="compositionally biased region" description="Basic and acidic residues" evidence="1">
    <location>
        <begin position="929"/>
        <end position="939"/>
    </location>
</feature>
<dbReference type="STRING" id="1569628.A0A316UUV6"/>
<feature type="compositionally biased region" description="Low complexity" evidence="1">
    <location>
        <begin position="662"/>
        <end position="683"/>
    </location>
</feature>
<accession>A0A316UUV6</accession>